<organism evidence="1 2">
    <name type="scientific">Corynebacterium minutissimum</name>
    <dbReference type="NCBI Taxonomy" id="38301"/>
    <lineage>
        <taxon>Bacteria</taxon>
        <taxon>Bacillati</taxon>
        <taxon>Actinomycetota</taxon>
        <taxon>Actinomycetes</taxon>
        <taxon>Mycobacteriales</taxon>
        <taxon>Corynebacteriaceae</taxon>
        <taxon>Corynebacterium</taxon>
    </lineage>
</organism>
<keyword evidence="2" id="KW-1185">Reference proteome</keyword>
<reference evidence="1" key="1">
    <citation type="submission" date="2015-04" db="EMBL/GenBank/DDBJ databases">
        <title>Draft Genome Sequences of Three Species of Emerging Human-Pathogenic Corynebacteria.</title>
        <authorList>
            <person name="Pacheco L.G."/>
            <person name="Mattos-Guaraldi A.L."/>
            <person name="Santos C.S."/>
            <person name="Veras A.O."/>
            <person name="Guimaraes L.C."/>
            <person name="Abreu V."/>
            <person name="Pereira F.L."/>
            <person name="Soares S.C."/>
            <person name="Dorella F.A."/>
            <person name="Carvalho A.F."/>
            <person name="Leal C.G."/>
            <person name="Figueiredo H.C."/>
            <person name="Ramos J.N."/>
            <person name="Vieira V."/>
            <person name="Farfour E."/>
            <person name="Guiso N."/>
            <person name="Hirata R.Jr."/>
            <person name="Ramos R.T."/>
            <person name="Azevedo V."/>
            <person name="Silva A."/>
        </authorList>
    </citation>
    <scope>NUCLEOTIDE SEQUENCE</scope>
    <source>
        <strain evidence="1">1941</strain>
    </source>
</reference>
<name>A0ACC4UBP0_9CORY</name>
<evidence type="ECO:0000313" key="1">
    <source>
        <dbReference type="EMBL" id="KKO80373.1"/>
    </source>
</evidence>
<protein>
    <submittedName>
        <fullName evidence="1">Uncharacterized protein</fullName>
    </submittedName>
</protein>
<sequence>MTPQAIIHGHVSGVGVVDMIMARGRHTRDHVARSLLGPLFGLGRTKGFAILSLRRNPKIKVGIKMARVYHQDSLDSARLLFRRLKW</sequence>
<evidence type="ECO:0000313" key="2">
    <source>
        <dbReference type="Proteomes" id="UP000034245"/>
    </source>
</evidence>
<comment type="caution">
    <text evidence="1">The sequence shown here is derived from an EMBL/GenBank/DDBJ whole genome shotgun (WGS) entry which is preliminary data.</text>
</comment>
<dbReference type="Proteomes" id="UP000034245">
    <property type="component" value="Unassembled WGS sequence"/>
</dbReference>
<dbReference type="EMBL" id="LAYQ01000012">
    <property type="protein sequence ID" value="KKO80373.1"/>
    <property type="molecule type" value="Genomic_DNA"/>
</dbReference>
<proteinExistence type="predicted"/>
<gene>
    <name evidence="1" type="ORF">WU87_06380</name>
</gene>
<accession>A0ACC4UBP0</accession>